<evidence type="ECO:0000256" key="2">
    <source>
        <dbReference type="ARBA" id="ARBA00022801"/>
    </source>
</evidence>
<dbReference type="RefSeq" id="WP_133966367.1">
    <property type="nucleotide sequence ID" value="NZ_SORL01000007.1"/>
</dbReference>
<dbReference type="InterPro" id="IPR000917">
    <property type="entry name" value="Sulfatase_N"/>
</dbReference>
<keyword evidence="2" id="KW-0378">Hydrolase</keyword>
<proteinExistence type="inferred from homology"/>
<dbReference type="Gene3D" id="3.30.1120.10">
    <property type="match status" value="1"/>
</dbReference>
<dbReference type="CDD" id="cd16034">
    <property type="entry name" value="sulfatase_like"/>
    <property type="match status" value="1"/>
</dbReference>
<sequence>MKINTTFSIVLAVLISLSSCNDVNKKELTKDIETRKKPNIVFILTDQWRGSALGYAGNPDVKTPHLDAFAKTSVNFTNAVSVTPVCTPHRAALLTGKFPTTTGMFLNDLYLPSEELCMAEILKEEGYNTAYWGKWHLDGHGRSTYIPKERRQGFDFWKALECSHNYTKMPYYDNENTELKHWGEYSPFAIVKDANQYLTKHANDENPFLAFISIATPHYPHNSAPKKYKDMYSPDALTLNPNVPEEFKERSRKELQGYYAHATATDEAIGKVIAKIKELNLSDNTIIVFTADHGEMMGAHGVKPFVKQLAWDESIRVPFLIKYPGIDKQKGAVINAPLTTPDILPSLLSLINIKIPDDIEGENLSELIKNPNPEFDRAALVMNVAPFGSNYNDSPYRAIKTKQYTYARTPKGPTMLFDNLRDPYQMHNLLGKSEFTELQNELDTKLNVALKKLGDDFKTREAYLKEWGYMLDEKKKAIPYWGFDEGKGVVKDLGKRRMDVQSPKKKIRYEKYDVDICFCSEFSFMYLCTASSAQYIGVLC</sequence>
<dbReference type="EMBL" id="SORL01000007">
    <property type="protein sequence ID" value="TDY64130.1"/>
    <property type="molecule type" value="Genomic_DNA"/>
</dbReference>
<comment type="caution">
    <text evidence="4">The sequence shown here is derived from an EMBL/GenBank/DDBJ whole genome shotgun (WGS) entry which is preliminary data.</text>
</comment>
<evidence type="ECO:0000313" key="5">
    <source>
        <dbReference type="Proteomes" id="UP000294824"/>
    </source>
</evidence>
<evidence type="ECO:0000259" key="3">
    <source>
        <dbReference type="Pfam" id="PF00884"/>
    </source>
</evidence>
<protein>
    <submittedName>
        <fullName evidence="4">Arylsulfatase A-like enzyme</fullName>
    </submittedName>
</protein>
<evidence type="ECO:0000256" key="1">
    <source>
        <dbReference type="ARBA" id="ARBA00008779"/>
    </source>
</evidence>
<dbReference type="AlphaFoldDB" id="A0A4R8ME60"/>
<evidence type="ECO:0000313" key="4">
    <source>
        <dbReference type="EMBL" id="TDY64130.1"/>
    </source>
</evidence>
<dbReference type="PROSITE" id="PS51257">
    <property type="entry name" value="PROKAR_LIPOPROTEIN"/>
    <property type="match status" value="1"/>
</dbReference>
<dbReference type="Proteomes" id="UP000294824">
    <property type="component" value="Unassembled WGS sequence"/>
</dbReference>
<dbReference type="SUPFAM" id="SSF53649">
    <property type="entry name" value="Alkaline phosphatase-like"/>
    <property type="match status" value="1"/>
</dbReference>
<reference evidence="4 5" key="1">
    <citation type="submission" date="2019-03" db="EMBL/GenBank/DDBJ databases">
        <title>Genomic Encyclopedia of Type Strains, Phase III (KMG-III): the genomes of soil and plant-associated and newly described type strains.</title>
        <authorList>
            <person name="Whitman W."/>
        </authorList>
    </citation>
    <scope>NUCLEOTIDE SEQUENCE [LARGE SCALE GENOMIC DNA]</scope>
    <source>
        <strain evidence="4 5">CECT 8301</strain>
    </source>
</reference>
<feature type="domain" description="Sulfatase N-terminal" evidence="3">
    <location>
        <begin position="38"/>
        <end position="353"/>
    </location>
</feature>
<comment type="similarity">
    <text evidence="1">Belongs to the sulfatase family.</text>
</comment>
<dbReference type="PANTHER" id="PTHR42693">
    <property type="entry name" value="ARYLSULFATASE FAMILY MEMBER"/>
    <property type="match status" value="1"/>
</dbReference>
<dbReference type="InterPro" id="IPR017850">
    <property type="entry name" value="Alkaline_phosphatase_core_sf"/>
</dbReference>
<name>A0A4R8ME60_9FLAO</name>
<dbReference type="Pfam" id="PF00884">
    <property type="entry name" value="Sulfatase"/>
    <property type="match status" value="1"/>
</dbReference>
<dbReference type="GO" id="GO:0004065">
    <property type="term" value="F:arylsulfatase activity"/>
    <property type="evidence" value="ECO:0007669"/>
    <property type="project" value="TreeGrafter"/>
</dbReference>
<gene>
    <name evidence="4" type="ORF">DFQ06_1033</name>
</gene>
<keyword evidence="5" id="KW-1185">Reference proteome</keyword>
<dbReference type="Gene3D" id="3.40.720.10">
    <property type="entry name" value="Alkaline Phosphatase, subunit A"/>
    <property type="match status" value="1"/>
</dbReference>
<dbReference type="PANTHER" id="PTHR42693:SF53">
    <property type="entry name" value="ENDO-4-O-SULFATASE"/>
    <property type="match status" value="1"/>
</dbReference>
<organism evidence="4 5">
    <name type="scientific">Algibacter lectus</name>
    <dbReference type="NCBI Taxonomy" id="221126"/>
    <lineage>
        <taxon>Bacteria</taxon>
        <taxon>Pseudomonadati</taxon>
        <taxon>Bacteroidota</taxon>
        <taxon>Flavobacteriia</taxon>
        <taxon>Flavobacteriales</taxon>
        <taxon>Flavobacteriaceae</taxon>
        <taxon>Algibacter</taxon>
    </lineage>
</organism>
<accession>A0A4R8ME60</accession>
<dbReference type="InterPro" id="IPR050738">
    <property type="entry name" value="Sulfatase"/>
</dbReference>